<feature type="compositionally biased region" description="Low complexity" evidence="1">
    <location>
        <begin position="56"/>
        <end position="72"/>
    </location>
</feature>
<name>A0ABP6C4K2_9ACTN</name>
<evidence type="ECO:0000313" key="2">
    <source>
        <dbReference type="EMBL" id="GAA2598913.1"/>
    </source>
</evidence>
<reference evidence="3" key="1">
    <citation type="journal article" date="2019" name="Int. J. Syst. Evol. Microbiol.">
        <title>The Global Catalogue of Microorganisms (GCM) 10K type strain sequencing project: providing services to taxonomists for standard genome sequencing and annotation.</title>
        <authorList>
            <consortium name="The Broad Institute Genomics Platform"/>
            <consortium name="The Broad Institute Genome Sequencing Center for Infectious Disease"/>
            <person name="Wu L."/>
            <person name="Ma J."/>
        </authorList>
    </citation>
    <scope>NUCLEOTIDE SEQUENCE [LARGE SCALE GENOMIC DNA]</scope>
    <source>
        <strain evidence="3">JCM 6833</strain>
    </source>
</reference>
<comment type="caution">
    <text evidence="2">The sequence shown here is derived from an EMBL/GenBank/DDBJ whole genome shotgun (WGS) entry which is preliminary data.</text>
</comment>
<proteinExistence type="predicted"/>
<protein>
    <submittedName>
        <fullName evidence="2">Uncharacterized protein</fullName>
    </submittedName>
</protein>
<organism evidence="2 3">
    <name type="scientific">Actinomadura fulvescens</name>
    <dbReference type="NCBI Taxonomy" id="46160"/>
    <lineage>
        <taxon>Bacteria</taxon>
        <taxon>Bacillati</taxon>
        <taxon>Actinomycetota</taxon>
        <taxon>Actinomycetes</taxon>
        <taxon>Streptosporangiales</taxon>
        <taxon>Thermomonosporaceae</taxon>
        <taxon>Actinomadura</taxon>
    </lineage>
</organism>
<feature type="region of interest" description="Disordered" evidence="1">
    <location>
        <begin position="1"/>
        <end position="25"/>
    </location>
</feature>
<feature type="region of interest" description="Disordered" evidence="1">
    <location>
        <begin position="56"/>
        <end position="102"/>
    </location>
</feature>
<keyword evidence="3" id="KW-1185">Reference proteome</keyword>
<evidence type="ECO:0000256" key="1">
    <source>
        <dbReference type="SAM" id="MobiDB-lite"/>
    </source>
</evidence>
<evidence type="ECO:0000313" key="3">
    <source>
        <dbReference type="Proteomes" id="UP001501509"/>
    </source>
</evidence>
<dbReference type="EMBL" id="BAAATD010000004">
    <property type="protein sequence ID" value="GAA2598913.1"/>
    <property type="molecule type" value="Genomic_DNA"/>
</dbReference>
<dbReference type="Proteomes" id="UP001501509">
    <property type="component" value="Unassembled WGS sequence"/>
</dbReference>
<sequence>MAVRKMPSRVIRTHPSHPHNTADWNGAGRKGLSAALVALTFCLCLVSVRWATPAAAGTTDPASATTPAAGGTVQRAIKPSPPLAIPAVDKDKRARSGGSVAATDGNSFMEVNNAGQLVWWIRPSIGEGFQRRVVGEGWGTARLITSLGRGDFLEVKRDGRLSNWIWNGQMFVEHHRGTGWGNVRLIAGLTPLAFLAVRTDGALIWWKWGNGGFFPHKQIGNGWGTARLLAGLGEHNGEPRIMEVKTNGLLSQWLWINGLPYEYNKGQGWGTARLIAGLTLSTGPHWDSFMEVKADGRLSEWSLTSSGTSEINRGSGWGNARLIG</sequence>
<gene>
    <name evidence="2" type="ORF">GCM10010411_35610</name>
</gene>
<accession>A0ABP6C4K2</accession>